<dbReference type="HOGENOM" id="CLU_3101093_0_0_11"/>
<proteinExistence type="predicted"/>
<dbReference type="EMBL" id="CP003322">
    <property type="protein sequence ID" value="AFC43901.1"/>
    <property type="molecule type" value="Genomic_DNA"/>
</dbReference>
<protein>
    <submittedName>
        <fullName evidence="2">Uncharacterized protein</fullName>
    </submittedName>
</protein>
<dbReference type="PATRIC" id="fig|487521.10.peg.2696"/>
<evidence type="ECO:0000313" key="2">
    <source>
        <dbReference type="EMBL" id="AFC43901.1"/>
    </source>
</evidence>
<reference evidence="2 3" key="1">
    <citation type="journal article" date="2012" name="J. Bacteriol.">
        <title>Complete genome sequence of Mycobacterium intracellulare strain ATCC 13950T.</title>
        <authorList>
            <person name="Kim B.J."/>
            <person name="Choi B.S."/>
            <person name="Lim J.S."/>
            <person name="Choi I.Y."/>
            <person name="Lee J.H."/>
            <person name="Chun J."/>
            <person name="Kook Y.H."/>
            <person name="Kim B.J."/>
        </authorList>
    </citation>
    <scope>NUCLEOTIDE SEQUENCE [LARGE SCALE GENOMIC DNA]</scope>
    <source>
        <strain evidence="3">ATCC 13950 / DSM 43223 / JCM 6384 / NCTC 13025 / 3600</strain>
    </source>
</reference>
<name>H8IM52_MYCIA</name>
<dbReference type="AlphaFoldDB" id="H8IM52"/>
<sequence length="51" mass="5617">MASPAFLLRCATVAQVNAIREVLPRHDESASRVGPTARRAGAPPRRPPRRR</sequence>
<evidence type="ECO:0000256" key="1">
    <source>
        <dbReference type="SAM" id="MobiDB-lite"/>
    </source>
</evidence>
<dbReference type="Proteomes" id="UP000008004">
    <property type="component" value="Chromosome"/>
</dbReference>
<gene>
    <name evidence="2" type="ordered locus">OCU_26820</name>
</gene>
<feature type="region of interest" description="Disordered" evidence="1">
    <location>
        <begin position="25"/>
        <end position="51"/>
    </location>
</feature>
<evidence type="ECO:0000313" key="3">
    <source>
        <dbReference type="Proteomes" id="UP000008004"/>
    </source>
</evidence>
<organism evidence="2 3">
    <name type="scientific">Mycobacterium intracellulare (strain ATCC 13950 / DSM 43223 / JCM 6384 / NCTC 13025 / 3600)</name>
    <dbReference type="NCBI Taxonomy" id="487521"/>
    <lineage>
        <taxon>Bacteria</taxon>
        <taxon>Bacillati</taxon>
        <taxon>Actinomycetota</taxon>
        <taxon>Actinomycetes</taxon>
        <taxon>Mycobacteriales</taxon>
        <taxon>Mycobacteriaceae</taxon>
        <taxon>Mycobacterium</taxon>
        <taxon>Mycobacterium avium complex (MAC)</taxon>
    </lineage>
</organism>
<feature type="compositionally biased region" description="Low complexity" evidence="1">
    <location>
        <begin position="32"/>
        <end position="43"/>
    </location>
</feature>
<dbReference type="KEGG" id="mia:OCU_26820"/>
<accession>H8IM52</accession>